<evidence type="ECO:0000256" key="1">
    <source>
        <dbReference type="SAM" id="MobiDB-lite"/>
    </source>
</evidence>
<comment type="caution">
    <text evidence="3">The sequence shown here is derived from an EMBL/GenBank/DDBJ whole genome shotgun (WGS) entry which is preliminary data.</text>
</comment>
<feature type="region of interest" description="Disordered" evidence="1">
    <location>
        <begin position="154"/>
        <end position="192"/>
    </location>
</feature>
<gene>
    <name evidence="3" type="ORF">AJ78_00982</name>
</gene>
<feature type="compositionally biased region" description="Low complexity" evidence="1">
    <location>
        <begin position="162"/>
        <end position="179"/>
    </location>
</feature>
<accession>A0A1J9QS64</accession>
<dbReference type="Proteomes" id="UP000182235">
    <property type="component" value="Unassembled WGS sequence"/>
</dbReference>
<dbReference type="STRING" id="1447872.A0A1J9QS64"/>
<proteinExistence type="predicted"/>
<sequence>MAEVEAELKKESVTPDRMIALREVCNNHHLDKLMLKLAKLRLLEMSTVRALQRSRWTAEVAPPISLRIKPQASIGFAIPMKDLFEGLIIWRGIVYTLIMILSKLLTGIWLVRLDFGIPLIPTFSKRLRPASSYFPPWLSKLLCVQMLQKEDERNTTVDDEQNSYNNGNNDSNATTNASGIRRHCPEPEVQQQ</sequence>
<dbReference type="EMBL" id="LGRN01000019">
    <property type="protein sequence ID" value="OJD19031.1"/>
    <property type="molecule type" value="Genomic_DNA"/>
</dbReference>
<dbReference type="VEuPathDB" id="FungiDB:AJ78_00982"/>
<keyword evidence="2" id="KW-0472">Membrane</keyword>
<evidence type="ECO:0000313" key="3">
    <source>
        <dbReference type="EMBL" id="OJD19031.1"/>
    </source>
</evidence>
<keyword evidence="2" id="KW-1133">Transmembrane helix</keyword>
<evidence type="ECO:0000256" key="2">
    <source>
        <dbReference type="SAM" id="Phobius"/>
    </source>
</evidence>
<evidence type="ECO:0000313" key="4">
    <source>
        <dbReference type="Proteomes" id="UP000182235"/>
    </source>
</evidence>
<dbReference type="AlphaFoldDB" id="A0A1J9QS64"/>
<protein>
    <submittedName>
        <fullName evidence="3">Uncharacterized protein</fullName>
    </submittedName>
</protein>
<keyword evidence="2" id="KW-0812">Transmembrane</keyword>
<keyword evidence="4" id="KW-1185">Reference proteome</keyword>
<organism evidence="3 4">
    <name type="scientific">Emergomyces pasteurianus Ep9510</name>
    <dbReference type="NCBI Taxonomy" id="1447872"/>
    <lineage>
        <taxon>Eukaryota</taxon>
        <taxon>Fungi</taxon>
        <taxon>Dikarya</taxon>
        <taxon>Ascomycota</taxon>
        <taxon>Pezizomycotina</taxon>
        <taxon>Eurotiomycetes</taxon>
        <taxon>Eurotiomycetidae</taxon>
        <taxon>Onygenales</taxon>
        <taxon>Ajellomycetaceae</taxon>
        <taxon>Emergomyces</taxon>
    </lineage>
</organism>
<feature type="transmembrane region" description="Helical" evidence="2">
    <location>
        <begin position="88"/>
        <end position="111"/>
    </location>
</feature>
<reference evidence="3 4" key="1">
    <citation type="submission" date="2015-07" db="EMBL/GenBank/DDBJ databases">
        <title>Emmonsia species relationships and genome sequence.</title>
        <authorList>
            <consortium name="The Broad Institute Genomics Platform"/>
            <person name="Cuomo C.A."/>
            <person name="Munoz J.F."/>
            <person name="Imamovic A."/>
            <person name="Priest M.E."/>
            <person name="Young S."/>
            <person name="Clay O.K."/>
            <person name="McEwen J.G."/>
        </authorList>
    </citation>
    <scope>NUCLEOTIDE SEQUENCE [LARGE SCALE GENOMIC DNA]</scope>
    <source>
        <strain evidence="3 4">UAMH 9510</strain>
    </source>
</reference>
<dbReference type="OrthoDB" id="1288932at2759"/>
<name>A0A1J9QS64_9EURO</name>